<accession>A0ACC0VFV9</accession>
<comment type="caution">
    <text evidence="1">The sequence shown here is derived from an EMBL/GenBank/DDBJ whole genome shotgun (WGS) entry which is preliminary data.</text>
</comment>
<gene>
    <name evidence="1" type="ORF">N3K66_001124</name>
</gene>
<name>A0ACC0VFV9_9HYPO</name>
<keyword evidence="2" id="KW-1185">Reference proteome</keyword>
<protein>
    <submittedName>
        <fullName evidence="1">Uncharacterized protein</fullName>
    </submittedName>
</protein>
<dbReference type="Proteomes" id="UP001163324">
    <property type="component" value="Chromosome 1"/>
</dbReference>
<reference evidence="1" key="1">
    <citation type="submission" date="2022-10" db="EMBL/GenBank/DDBJ databases">
        <title>Complete Genome of Trichothecium roseum strain YXFP-22015, a Plant Pathogen Isolated from Citrus.</title>
        <authorList>
            <person name="Wang Y."/>
            <person name="Zhu L."/>
        </authorList>
    </citation>
    <scope>NUCLEOTIDE SEQUENCE</scope>
    <source>
        <strain evidence="1">YXFP-22015</strain>
    </source>
</reference>
<proteinExistence type="predicted"/>
<evidence type="ECO:0000313" key="2">
    <source>
        <dbReference type="Proteomes" id="UP001163324"/>
    </source>
</evidence>
<organism evidence="1 2">
    <name type="scientific">Trichothecium roseum</name>
    <dbReference type="NCBI Taxonomy" id="47278"/>
    <lineage>
        <taxon>Eukaryota</taxon>
        <taxon>Fungi</taxon>
        <taxon>Dikarya</taxon>
        <taxon>Ascomycota</taxon>
        <taxon>Pezizomycotina</taxon>
        <taxon>Sordariomycetes</taxon>
        <taxon>Hypocreomycetidae</taxon>
        <taxon>Hypocreales</taxon>
        <taxon>Hypocreales incertae sedis</taxon>
        <taxon>Trichothecium</taxon>
    </lineage>
</organism>
<evidence type="ECO:0000313" key="1">
    <source>
        <dbReference type="EMBL" id="KAI9904595.1"/>
    </source>
</evidence>
<sequence>MFWFLVLAASQLCPAAEASLAHQIEFGGTGYFLPPHEARRLEGWQDAKVPGADEFVPLTVVTLDGAPDADSVAAALQKYGEEDDVWSPAFTEVLYLQSESEVSQTPTDEIGKGLESTYNISAILSPLGSVTTNGEVPSGPYFVQRHTGNIYQAYRLYRDYNQAFIASSYQDQNGRHHTVPAAIETDAGLTMAVPSRLYFRKSADKPLAGLRVGVKDLFDMKGLRTGGGNKALYSLSSPADESAVAVQKLVDAGAIIVGKNKLSEFAFGGSFSSEHLDYLVPTNPRGDGYRVTSDSSHGSAAAVASYPWLDASLGSDTGGSVRGPAGNNGVHGNRPSLKTVSLKGAIPLSTSFDTAGIIVRDPVLWGDIVKVLCDDKLKEFDRYPSKIYIAPTTDRSITKYKETQPELAAAMTGFLDTLKDITSGAVDVFAVDTVWDEKTPHEAPDGLYLGFLLRGIYQNFTAYEQWTEFGEDFSEKYKRENGGRFPYMVPSSRAGWFNARDNYNDELYQQDLRYTELFRKWADEHTLRPDEKTCSDALFVYFLTPDSPAFHYKADMSIDVGNLWIADLVNREKENRLQALTLNVTLQCDTHIGTNSTCGAARGALEEAQGTFEKPDIFSAVASIAGFPDFAMTLGSIDIGDANRSNATLQNQKLPLAVDLVAARGCDFMLTNLIKELAARGAVRHVRTGEVA</sequence>
<dbReference type="EMBL" id="CM047940">
    <property type="protein sequence ID" value="KAI9904595.1"/>
    <property type="molecule type" value="Genomic_DNA"/>
</dbReference>